<keyword evidence="5" id="KW-0808">Transferase</keyword>
<organism evidence="10 11">
    <name type="scientific">Cloeon dipterum</name>
    <dbReference type="NCBI Taxonomy" id="197152"/>
    <lineage>
        <taxon>Eukaryota</taxon>
        <taxon>Metazoa</taxon>
        <taxon>Ecdysozoa</taxon>
        <taxon>Arthropoda</taxon>
        <taxon>Hexapoda</taxon>
        <taxon>Insecta</taxon>
        <taxon>Pterygota</taxon>
        <taxon>Palaeoptera</taxon>
        <taxon>Ephemeroptera</taxon>
        <taxon>Pisciforma</taxon>
        <taxon>Baetidae</taxon>
        <taxon>Cloeon</taxon>
    </lineage>
</organism>
<dbReference type="Pfam" id="PF00856">
    <property type="entry name" value="SET"/>
    <property type="match status" value="1"/>
</dbReference>
<evidence type="ECO:0000259" key="9">
    <source>
        <dbReference type="PROSITE" id="PS50280"/>
    </source>
</evidence>
<keyword evidence="6" id="KW-0949">S-adenosyl-L-methionine</keyword>
<dbReference type="PROSITE" id="PS50280">
    <property type="entry name" value="SET"/>
    <property type="match status" value="1"/>
</dbReference>
<evidence type="ECO:0000256" key="4">
    <source>
        <dbReference type="ARBA" id="ARBA00022603"/>
    </source>
</evidence>
<proteinExistence type="predicted"/>
<dbReference type="AlphaFoldDB" id="A0A8S1CBT8"/>
<evidence type="ECO:0000256" key="5">
    <source>
        <dbReference type="ARBA" id="ARBA00022679"/>
    </source>
</evidence>
<keyword evidence="7" id="KW-0539">Nucleus</keyword>
<evidence type="ECO:0000313" key="11">
    <source>
        <dbReference type="Proteomes" id="UP000494165"/>
    </source>
</evidence>
<evidence type="ECO:0000256" key="2">
    <source>
        <dbReference type="ARBA" id="ARBA00004496"/>
    </source>
</evidence>
<keyword evidence="4" id="KW-0489">Methyltransferase</keyword>
<feature type="domain" description="SET" evidence="9">
    <location>
        <begin position="146"/>
        <end position="390"/>
    </location>
</feature>
<reference evidence="10 11" key="1">
    <citation type="submission" date="2020-04" db="EMBL/GenBank/DDBJ databases">
        <authorList>
            <person name="Alioto T."/>
            <person name="Alioto T."/>
            <person name="Gomez Garrido J."/>
        </authorList>
    </citation>
    <scope>NUCLEOTIDE SEQUENCE [LARGE SCALE GENOMIC DNA]</scope>
</reference>
<dbReference type="InterPro" id="IPR011990">
    <property type="entry name" value="TPR-like_helical_dom_sf"/>
</dbReference>
<dbReference type="InterPro" id="IPR001214">
    <property type="entry name" value="SET_dom"/>
</dbReference>
<dbReference type="InterPro" id="IPR052097">
    <property type="entry name" value="SET-MYND_domain_protein"/>
</dbReference>
<evidence type="ECO:0000313" key="10">
    <source>
        <dbReference type="EMBL" id="CAB3367017.1"/>
    </source>
</evidence>
<evidence type="ECO:0000256" key="1">
    <source>
        <dbReference type="ARBA" id="ARBA00004123"/>
    </source>
</evidence>
<dbReference type="InterPro" id="IPR044421">
    <property type="entry name" value="SMYD4_SET"/>
</dbReference>
<comment type="subcellular location">
    <subcellularLocation>
        <location evidence="2">Cytoplasm</location>
    </subcellularLocation>
    <subcellularLocation>
        <location evidence="1">Nucleus</location>
    </subcellularLocation>
</comment>
<dbReference type="PANTHER" id="PTHR46165:SF2">
    <property type="entry name" value="SET AND MYND DOMAIN-CONTAINING PROTEIN 4"/>
    <property type="match status" value="1"/>
</dbReference>
<evidence type="ECO:0000256" key="7">
    <source>
        <dbReference type="ARBA" id="ARBA00023242"/>
    </source>
</evidence>
<comment type="caution">
    <text evidence="10">The sequence shown here is derived from an EMBL/GenBank/DDBJ whole genome shotgun (WGS) entry which is preliminary data.</text>
</comment>
<keyword evidence="3" id="KW-0963">Cytoplasm</keyword>
<dbReference type="Proteomes" id="UP000494165">
    <property type="component" value="Unassembled WGS sequence"/>
</dbReference>
<accession>A0A8S1CBT8</accession>
<dbReference type="CDD" id="cd10536">
    <property type="entry name" value="SET_SMYD4"/>
    <property type="match status" value="1"/>
</dbReference>
<dbReference type="EMBL" id="CADEPI010000028">
    <property type="protein sequence ID" value="CAB3367017.1"/>
    <property type="molecule type" value="Genomic_DNA"/>
</dbReference>
<dbReference type="SUPFAM" id="SSF82199">
    <property type="entry name" value="SET domain"/>
    <property type="match status" value="1"/>
</dbReference>
<dbReference type="GO" id="GO:0008170">
    <property type="term" value="F:N-methyltransferase activity"/>
    <property type="evidence" value="ECO:0007669"/>
    <property type="project" value="UniProtKB-ARBA"/>
</dbReference>
<sequence>MERWEEAKCAEAGEFCFGLFTSKHPASISRRPALEKVLNSYYQTRIPGFSISGQWPYQKKSLGKSLDKEDEIINMIYSFDIFRKRINAWHTKFATILPQGSAKLIDEDESSYANKINEELNKERESLRRSIILKYGESDSFPAASSGLEVQVSEEKGRHVIALKDFQKGDVLFKEEAFTAVPCGGIQIHCDHCCTPLYSFGNESEVNFVPCDVCNATRYCTFKCLEEAKSYHQFECGSNLPEHVGIAWLGLRVALVGETCQQSGDADKITQYERVCSLLTHISDMTPEDKLQYSLTSLLLSVDIARRKKLSSVEKNEYIVKFGSKDRITVAGPILQEEKQVRVATAIFPSASMMNHSCDPNILTSYFGNTVISKAVRDIKAGEEVFNCYGLYFRAMRTDKRQRHLKDQYMFDCKCQACLKTIDVLDTDGIHSLMCVKCKGPAIAQHGESVCLKCDYTFNNEEMDQLMEMVNKEKVLLKESQEHHRNRAFDKLIKSKIEYVNHLKSFLHPNNCQIAQAIDQLAMLYVRKGHYIDAWNLMEECLTLAKAQYGSDGIELAGVISTMMSIAQAITSSEVTQQGLKLIERAIIHSEVSLKIMADCLGEWNDRYKNLLEVNRDMKLLRDQVVASIENGARQENGKVLKAIENLEI</sequence>
<dbReference type="InterPro" id="IPR046341">
    <property type="entry name" value="SET_dom_sf"/>
</dbReference>
<dbReference type="GO" id="GO:0008757">
    <property type="term" value="F:S-adenosylmethionine-dependent methyltransferase activity"/>
    <property type="evidence" value="ECO:0007669"/>
    <property type="project" value="UniProtKB-ARBA"/>
</dbReference>
<comment type="catalytic activity">
    <reaction evidence="8">
        <text>L-lysyl-[protein] + S-adenosyl-L-methionine = N(6)-methyl-L-lysyl-[protein] + S-adenosyl-L-homocysteine + H(+)</text>
        <dbReference type="Rhea" id="RHEA:51736"/>
        <dbReference type="Rhea" id="RHEA-COMP:9752"/>
        <dbReference type="Rhea" id="RHEA-COMP:13053"/>
        <dbReference type="ChEBI" id="CHEBI:15378"/>
        <dbReference type="ChEBI" id="CHEBI:29969"/>
        <dbReference type="ChEBI" id="CHEBI:57856"/>
        <dbReference type="ChEBI" id="CHEBI:59789"/>
        <dbReference type="ChEBI" id="CHEBI:61929"/>
    </reaction>
</comment>
<evidence type="ECO:0000256" key="3">
    <source>
        <dbReference type="ARBA" id="ARBA00022490"/>
    </source>
</evidence>
<dbReference type="GO" id="GO:0008276">
    <property type="term" value="F:protein methyltransferase activity"/>
    <property type="evidence" value="ECO:0007669"/>
    <property type="project" value="UniProtKB-ARBA"/>
</dbReference>
<dbReference type="GO" id="GO:0005634">
    <property type="term" value="C:nucleus"/>
    <property type="evidence" value="ECO:0007669"/>
    <property type="project" value="UniProtKB-SubCell"/>
</dbReference>
<protein>
    <recommendedName>
        <fullName evidence="9">SET domain-containing protein</fullName>
    </recommendedName>
</protein>
<dbReference type="Gene3D" id="2.170.270.10">
    <property type="entry name" value="SET domain"/>
    <property type="match status" value="1"/>
</dbReference>
<gene>
    <name evidence="10" type="ORF">CLODIP_2_CD07516</name>
</gene>
<name>A0A8S1CBT8_9INSE</name>
<dbReference type="PANTHER" id="PTHR46165">
    <property type="entry name" value="SET AND MYND DOMAIN-CONTAINING PROTEIN 4"/>
    <property type="match status" value="1"/>
</dbReference>
<dbReference type="SUPFAM" id="SSF144232">
    <property type="entry name" value="HIT/MYND zinc finger-like"/>
    <property type="match status" value="1"/>
</dbReference>
<keyword evidence="11" id="KW-1185">Reference proteome</keyword>
<dbReference type="GO" id="GO:0032259">
    <property type="term" value="P:methylation"/>
    <property type="evidence" value="ECO:0007669"/>
    <property type="project" value="UniProtKB-KW"/>
</dbReference>
<dbReference type="GO" id="GO:0005737">
    <property type="term" value="C:cytoplasm"/>
    <property type="evidence" value="ECO:0007669"/>
    <property type="project" value="UniProtKB-SubCell"/>
</dbReference>
<dbReference type="OrthoDB" id="62495at2759"/>
<dbReference type="Gene3D" id="1.25.40.10">
    <property type="entry name" value="Tetratricopeptide repeat domain"/>
    <property type="match status" value="1"/>
</dbReference>
<dbReference type="GO" id="GO:0042826">
    <property type="term" value="F:histone deacetylase binding"/>
    <property type="evidence" value="ECO:0007669"/>
    <property type="project" value="TreeGrafter"/>
</dbReference>
<evidence type="ECO:0000256" key="6">
    <source>
        <dbReference type="ARBA" id="ARBA00022691"/>
    </source>
</evidence>
<evidence type="ECO:0000256" key="8">
    <source>
        <dbReference type="ARBA" id="ARBA00048985"/>
    </source>
</evidence>